<dbReference type="RefSeq" id="WP_135347862.1">
    <property type="nucleotide sequence ID" value="NZ_SRJD01000005.1"/>
</dbReference>
<keyword evidence="1" id="KW-0472">Membrane</keyword>
<keyword evidence="1" id="KW-1003">Cell membrane</keyword>
<dbReference type="PIRSF" id="PIRSF021438">
    <property type="entry name" value="DltD"/>
    <property type="match status" value="1"/>
</dbReference>
<name>A0A4Z0GNX9_9BACL</name>
<proteinExistence type="inferred from homology"/>
<dbReference type="NCBIfam" id="TIGR04092">
    <property type="entry name" value="LTA_DltD"/>
    <property type="match status" value="1"/>
</dbReference>
<dbReference type="UniPathway" id="UPA00556"/>
<dbReference type="InterPro" id="IPR023896">
    <property type="entry name" value="LTA_DltD"/>
</dbReference>
<comment type="caution">
    <text evidence="2">The sequence shown here is derived from an EMBL/GenBank/DDBJ whole genome shotgun (WGS) entry which is preliminary data.</text>
</comment>
<comment type="pathway">
    <text evidence="1">Cell wall biogenesis; lipoteichoic acid biosynthesis.</text>
</comment>
<evidence type="ECO:0000313" key="2">
    <source>
        <dbReference type="EMBL" id="TGA98842.1"/>
    </source>
</evidence>
<sequence length="396" mass="45764">MKTPKIGPMILAVIIVSSLIFMPLSVESMTISQSEVYKASSTLDPNIFQGILMQRKMLENKQYLPIYGSSELHRLDMYHPTNYFQINPDGFTPFLIGRAGMYSLVQFLNLASNADLLKNRKIVFIISPEWFSNTGLSESYFAGNFSEEQVYQFIFSHDINPGLKQKVAKRLLQFNFVRHNGTIAPLLEKIAKSAHISNFTLFSASLQGHFTSKVLQLYDAIKMQKVTPNYYPSQYQSPNKKLKGKSWSQLEEMAVKDMKATSNSNRFHINNAFYIKQIKNRLEHFKNYDVHQKFGHSPEYGDLQLVIDLLKEEHAKVLFISLPFNGSWYDYAGVSQQKRETCYHKIVSEVHKGGFQLADFTQFDNKPYFLEDTMHVGPEGWVYIDRAIRNFYNEKS</sequence>
<evidence type="ECO:0000256" key="1">
    <source>
        <dbReference type="PIRNR" id="PIRNR021438"/>
    </source>
</evidence>
<evidence type="ECO:0000313" key="3">
    <source>
        <dbReference type="Proteomes" id="UP000298347"/>
    </source>
</evidence>
<reference evidence="2 3" key="1">
    <citation type="journal article" date="2015" name="Int. J. Syst. Evol. Microbiol.">
        <title>Sporolactobacillus shoreae sp. nov. and Sporolactobacillus spathodeae sp. nov., two spore-forming lactic acid bacteria isolated from tree barks in Thailand.</title>
        <authorList>
            <person name="Thamacharoensuk T."/>
            <person name="Kitahara M."/>
            <person name="Ohkuma M."/>
            <person name="Thongchul N."/>
            <person name="Tanasupawat S."/>
        </authorList>
    </citation>
    <scope>NUCLEOTIDE SEQUENCE [LARGE SCALE GENOMIC DNA]</scope>
    <source>
        <strain evidence="2 3">BK92</strain>
    </source>
</reference>
<dbReference type="Pfam" id="PF04914">
    <property type="entry name" value="DltD"/>
    <property type="match status" value="1"/>
</dbReference>
<dbReference type="PANTHER" id="PTHR40039">
    <property type="entry name" value="PROTEIN DLTD"/>
    <property type="match status" value="1"/>
</dbReference>
<dbReference type="EMBL" id="SRJD01000005">
    <property type="protein sequence ID" value="TGA98842.1"/>
    <property type="molecule type" value="Genomic_DNA"/>
</dbReference>
<dbReference type="GO" id="GO:0005886">
    <property type="term" value="C:plasma membrane"/>
    <property type="evidence" value="ECO:0007669"/>
    <property type="project" value="UniProtKB-UniRule"/>
</dbReference>
<dbReference type="AlphaFoldDB" id="A0A4Z0GNX9"/>
<accession>A0A4Z0GNX9</accession>
<keyword evidence="3" id="KW-1185">Reference proteome</keyword>
<organism evidence="2 3">
    <name type="scientific">Sporolactobacillus shoreae</name>
    <dbReference type="NCBI Taxonomy" id="1465501"/>
    <lineage>
        <taxon>Bacteria</taxon>
        <taxon>Bacillati</taxon>
        <taxon>Bacillota</taxon>
        <taxon>Bacilli</taxon>
        <taxon>Bacillales</taxon>
        <taxon>Sporolactobacillaceae</taxon>
        <taxon>Sporolactobacillus</taxon>
    </lineage>
</organism>
<dbReference type="OrthoDB" id="1700484at2"/>
<dbReference type="SUPFAM" id="SSF52266">
    <property type="entry name" value="SGNH hydrolase"/>
    <property type="match status" value="1"/>
</dbReference>
<gene>
    <name evidence="2" type="primary">dltD</name>
    <name evidence="2" type="ORF">E4665_05810</name>
</gene>
<comment type="similarity">
    <text evidence="1">Belongs to the DltD family.</text>
</comment>
<protein>
    <recommendedName>
        <fullName evidence="1">Protein DltD</fullName>
    </recommendedName>
</protein>
<dbReference type="GO" id="GO:0070395">
    <property type="term" value="P:lipoteichoic acid biosynthetic process"/>
    <property type="evidence" value="ECO:0007669"/>
    <property type="project" value="UniProtKB-UniRule"/>
</dbReference>
<dbReference type="PANTHER" id="PTHR40039:SF1">
    <property type="entry name" value="PROTEIN DLTD"/>
    <property type="match status" value="1"/>
</dbReference>
<dbReference type="InterPro" id="IPR006998">
    <property type="entry name" value="DltD"/>
</dbReference>
<dbReference type="Proteomes" id="UP000298347">
    <property type="component" value="Unassembled WGS sequence"/>
</dbReference>